<protein>
    <submittedName>
        <fullName evidence="5">TatD family deoxyribonuclease</fullName>
    </submittedName>
</protein>
<dbReference type="FunFam" id="3.20.20.140:FF:000005">
    <property type="entry name" value="TatD family hydrolase"/>
    <property type="match status" value="1"/>
</dbReference>
<evidence type="ECO:0000313" key="5">
    <source>
        <dbReference type="EMBL" id="RGE46696.1"/>
    </source>
</evidence>
<name>A0A373FRA0_COMTE</name>
<dbReference type="Proteomes" id="UP000261948">
    <property type="component" value="Unassembled WGS sequence"/>
</dbReference>
<dbReference type="SUPFAM" id="SSF51556">
    <property type="entry name" value="Metallo-dependent hydrolases"/>
    <property type="match status" value="1"/>
</dbReference>
<gene>
    <name evidence="5" type="ORF">DZC30_02690</name>
</gene>
<reference evidence="5 6" key="1">
    <citation type="submission" date="2018-08" db="EMBL/GenBank/DDBJ databases">
        <title>Comamonas testosteroni strain SWCO2.</title>
        <authorList>
            <person name="Jiang N."/>
            <person name="Zhang X.Z."/>
        </authorList>
    </citation>
    <scope>NUCLEOTIDE SEQUENCE [LARGE SCALE GENOMIC DNA]</scope>
    <source>
        <strain evidence="5 6">SWCO2</strain>
    </source>
</reference>
<comment type="similarity">
    <text evidence="1">Belongs to the metallo-dependent hydrolases superfamily. TatD-type hydrolase family.</text>
</comment>
<dbReference type="PROSITE" id="PS01091">
    <property type="entry name" value="TATD_3"/>
    <property type="match status" value="1"/>
</dbReference>
<proteinExistence type="inferred from homology"/>
<dbReference type="PANTHER" id="PTHR46124">
    <property type="entry name" value="D-AMINOACYL-TRNA DEACYLASE"/>
    <property type="match status" value="1"/>
</dbReference>
<keyword evidence="6" id="KW-1185">Reference proteome</keyword>
<dbReference type="InterPro" id="IPR018228">
    <property type="entry name" value="DNase_TatD-rel_CS"/>
</dbReference>
<dbReference type="AlphaFoldDB" id="A0A373FRA0"/>
<feature type="binding site" evidence="4">
    <location>
        <position position="206"/>
    </location>
    <ligand>
        <name>a divalent metal cation</name>
        <dbReference type="ChEBI" id="CHEBI:60240"/>
        <label>1</label>
    </ligand>
</feature>
<evidence type="ECO:0000256" key="4">
    <source>
        <dbReference type="PIRSR" id="PIRSR005902-1"/>
    </source>
</evidence>
<feature type="binding site" evidence="4">
    <location>
        <position position="97"/>
    </location>
    <ligand>
        <name>a divalent metal cation</name>
        <dbReference type="ChEBI" id="CHEBI:60240"/>
        <label>1</label>
    </ligand>
</feature>
<dbReference type="PANTHER" id="PTHR46124:SF2">
    <property type="entry name" value="D-AMINOACYL-TRNA DEACYLASE"/>
    <property type="match status" value="1"/>
</dbReference>
<feature type="binding site" evidence="4">
    <location>
        <position position="10"/>
    </location>
    <ligand>
        <name>a divalent metal cation</name>
        <dbReference type="ChEBI" id="CHEBI:60240"/>
        <label>1</label>
    </ligand>
</feature>
<dbReference type="OrthoDB" id="9810005at2"/>
<keyword evidence="2 4" id="KW-0479">Metal-binding</keyword>
<dbReference type="CDD" id="cd01310">
    <property type="entry name" value="TatD_DNAse"/>
    <property type="match status" value="1"/>
</dbReference>
<organism evidence="5 6">
    <name type="scientific">Comamonas testosteroni</name>
    <name type="common">Pseudomonas testosteroni</name>
    <dbReference type="NCBI Taxonomy" id="285"/>
    <lineage>
        <taxon>Bacteria</taxon>
        <taxon>Pseudomonadati</taxon>
        <taxon>Pseudomonadota</taxon>
        <taxon>Betaproteobacteria</taxon>
        <taxon>Burkholderiales</taxon>
        <taxon>Comamonadaceae</taxon>
        <taxon>Comamonas</taxon>
    </lineage>
</organism>
<evidence type="ECO:0000256" key="2">
    <source>
        <dbReference type="ARBA" id="ARBA00022723"/>
    </source>
</evidence>
<dbReference type="InterPro" id="IPR001130">
    <property type="entry name" value="TatD-like"/>
</dbReference>
<dbReference type="GO" id="GO:0016788">
    <property type="term" value="F:hydrolase activity, acting on ester bonds"/>
    <property type="evidence" value="ECO:0007669"/>
    <property type="project" value="InterPro"/>
</dbReference>
<accession>A0A373FRA0</accession>
<dbReference type="GO" id="GO:0046872">
    <property type="term" value="F:metal ion binding"/>
    <property type="evidence" value="ECO:0007669"/>
    <property type="project" value="UniProtKB-KW"/>
</dbReference>
<dbReference type="PROSITE" id="PS01137">
    <property type="entry name" value="TATD_1"/>
    <property type="match status" value="1"/>
</dbReference>
<dbReference type="EMBL" id="QURR01000002">
    <property type="protein sequence ID" value="RGE46696.1"/>
    <property type="molecule type" value="Genomic_DNA"/>
</dbReference>
<sequence length="276" mass="30153">MLFLIDTHCHLDAAEFDADRDAVRAAARAAGVGHIVIPAVQRSHWQEVIALAHRHGDSYALGIHPLYTPGAQEQDIAALRELLVQQRDDPHLVAVGEIGLDFFVPGLDGERQIWFYEQQIKLAREFDLPVILHVRKSSDRLLKTLRQHKVVGGIAHAFNGSEQQAQAFIDLGFKLGFGGALTYDRALKLRELAATLPLDALVMETDAPDIPPHWLYTTAEQRAAGVPQGRNSSAELPRIAAEVAQLRGISLEELAQATTANALAVLQGLPALPANF</sequence>
<feature type="binding site" evidence="4">
    <location>
        <position position="133"/>
    </location>
    <ligand>
        <name>a divalent metal cation</name>
        <dbReference type="ChEBI" id="CHEBI:60240"/>
        <label>2</label>
    </ligand>
</feature>
<dbReference type="PIRSF" id="PIRSF005902">
    <property type="entry name" value="DNase_TatD"/>
    <property type="match status" value="1"/>
</dbReference>
<dbReference type="Gene3D" id="3.20.20.140">
    <property type="entry name" value="Metal-dependent hydrolases"/>
    <property type="match status" value="1"/>
</dbReference>
<dbReference type="Pfam" id="PF01026">
    <property type="entry name" value="TatD_DNase"/>
    <property type="match status" value="1"/>
</dbReference>
<dbReference type="InterPro" id="IPR032466">
    <property type="entry name" value="Metal_Hydrolase"/>
</dbReference>
<keyword evidence="3" id="KW-0378">Hydrolase</keyword>
<evidence type="ECO:0000313" key="6">
    <source>
        <dbReference type="Proteomes" id="UP000261948"/>
    </source>
</evidence>
<feature type="binding site" evidence="4">
    <location>
        <position position="156"/>
    </location>
    <ligand>
        <name>a divalent metal cation</name>
        <dbReference type="ChEBI" id="CHEBI:60240"/>
        <label>2</label>
    </ligand>
</feature>
<evidence type="ECO:0000256" key="3">
    <source>
        <dbReference type="ARBA" id="ARBA00022801"/>
    </source>
</evidence>
<feature type="binding site" evidence="4">
    <location>
        <position position="8"/>
    </location>
    <ligand>
        <name>a divalent metal cation</name>
        <dbReference type="ChEBI" id="CHEBI:60240"/>
        <label>1</label>
    </ligand>
</feature>
<comment type="caution">
    <text evidence="5">The sequence shown here is derived from an EMBL/GenBank/DDBJ whole genome shotgun (WGS) entry which is preliminary data.</text>
</comment>
<evidence type="ECO:0000256" key="1">
    <source>
        <dbReference type="ARBA" id="ARBA00009275"/>
    </source>
</evidence>